<proteinExistence type="predicted"/>
<dbReference type="EMBL" id="LR134238">
    <property type="protein sequence ID" value="VED08964.1"/>
    <property type="molecule type" value="Genomic_DNA"/>
</dbReference>
<evidence type="ECO:0000313" key="1">
    <source>
        <dbReference type="EMBL" id="VED08964.1"/>
    </source>
</evidence>
<name>A0A447X5M8_ECOLX</name>
<evidence type="ECO:0000313" key="2">
    <source>
        <dbReference type="Proteomes" id="UP000271797"/>
    </source>
</evidence>
<dbReference type="AlphaFoldDB" id="A0A447X5M8"/>
<gene>
    <name evidence="1" type="primary">yhhJ_2</name>
    <name evidence="1" type="ORF">NCTC9044_01597</name>
</gene>
<protein>
    <submittedName>
        <fullName evidence="1">Putative transporter subunit: membrane component of ABC superfamily</fullName>
    </submittedName>
</protein>
<reference evidence="1 2" key="1">
    <citation type="submission" date="2018-12" db="EMBL/GenBank/DDBJ databases">
        <authorList>
            <consortium name="Pathogen Informatics"/>
        </authorList>
    </citation>
    <scope>NUCLEOTIDE SEQUENCE [LARGE SCALE GENOMIC DNA]</scope>
    <source>
        <strain evidence="1 2">NCTC9044</strain>
    </source>
</reference>
<organism evidence="1 2">
    <name type="scientific">Escherichia coli</name>
    <dbReference type="NCBI Taxonomy" id="562"/>
    <lineage>
        <taxon>Bacteria</taxon>
        <taxon>Pseudomonadati</taxon>
        <taxon>Pseudomonadota</taxon>
        <taxon>Gammaproteobacteria</taxon>
        <taxon>Enterobacterales</taxon>
        <taxon>Enterobacteriaceae</taxon>
        <taxon>Escherichia</taxon>
    </lineage>
</organism>
<sequence>MRWMPDWTAGRYTFAINIPPNFQRDVLAGRQPDIQVNVDATRMSQAFTGQWVYPEYYQR</sequence>
<accession>A0A447X5M8</accession>
<dbReference type="Proteomes" id="UP000271797">
    <property type="component" value="Chromosome"/>
</dbReference>